<gene>
    <name evidence="1" type="ORF">NMN56_016625</name>
</gene>
<dbReference type="RefSeq" id="WP_274039493.1">
    <property type="nucleotide sequence ID" value="NZ_JANCPR020000014.1"/>
</dbReference>
<evidence type="ECO:0000313" key="2">
    <source>
        <dbReference type="Proteomes" id="UP001214441"/>
    </source>
</evidence>
<organism evidence="1 2">
    <name type="scientific">Streptomyces iconiensis</name>
    <dbReference type="NCBI Taxonomy" id="1384038"/>
    <lineage>
        <taxon>Bacteria</taxon>
        <taxon>Bacillati</taxon>
        <taxon>Actinomycetota</taxon>
        <taxon>Actinomycetes</taxon>
        <taxon>Kitasatosporales</taxon>
        <taxon>Streptomycetaceae</taxon>
        <taxon>Streptomyces</taxon>
    </lineage>
</organism>
<dbReference type="EMBL" id="JANCPR020000014">
    <property type="protein sequence ID" value="MDJ1133561.1"/>
    <property type="molecule type" value="Genomic_DNA"/>
</dbReference>
<evidence type="ECO:0000313" key="1">
    <source>
        <dbReference type="EMBL" id="MDJ1133561.1"/>
    </source>
</evidence>
<reference evidence="1 2" key="1">
    <citation type="submission" date="2023-05" db="EMBL/GenBank/DDBJ databases">
        <title>Streptantibioticus silvisoli sp. nov., acidotolerant actinomycetes 1 from pine litter.</title>
        <authorList>
            <person name="Swiecimska M."/>
            <person name="Golinska P."/>
            <person name="Sangal V."/>
            <person name="Wachnowicz B."/>
            <person name="Goodfellow M."/>
        </authorList>
    </citation>
    <scope>NUCLEOTIDE SEQUENCE [LARGE SCALE GENOMIC DNA]</scope>
    <source>
        <strain evidence="1 2">DSM 42109</strain>
    </source>
</reference>
<proteinExistence type="predicted"/>
<name>A0ABT6ZWV9_9ACTN</name>
<dbReference type="Proteomes" id="UP001214441">
    <property type="component" value="Unassembled WGS sequence"/>
</dbReference>
<protein>
    <submittedName>
        <fullName evidence="1">Uncharacterized protein</fullName>
    </submittedName>
</protein>
<accession>A0ABT6ZWV9</accession>
<keyword evidence="2" id="KW-1185">Reference proteome</keyword>
<comment type="caution">
    <text evidence="1">The sequence shown here is derived from an EMBL/GenBank/DDBJ whole genome shotgun (WGS) entry which is preliminary data.</text>
</comment>
<sequence length="56" mass="6268">MGQHGQADDQAQECGDCAWFCTQIDRAMGYPQPRADLEALYGAHLRHEHAPEERGV</sequence>